<protein>
    <submittedName>
        <fullName evidence="2">Zn-binding protein involved in type VI secretion</fullName>
    </submittedName>
</protein>
<feature type="region of interest" description="Disordered" evidence="1">
    <location>
        <begin position="61"/>
        <end position="85"/>
    </location>
</feature>
<proteinExistence type="predicted"/>
<feature type="compositionally biased region" description="Basic and acidic residues" evidence="1">
    <location>
        <begin position="61"/>
        <end position="74"/>
    </location>
</feature>
<dbReference type="Pfam" id="PF05488">
    <property type="entry name" value="PAAR_motif"/>
    <property type="match status" value="1"/>
</dbReference>
<dbReference type="RefSeq" id="WP_110327075.1">
    <property type="nucleotide sequence ID" value="NZ_CADFGS010000017.1"/>
</dbReference>
<keyword evidence="3" id="KW-1185">Reference proteome</keyword>
<gene>
    <name evidence="2" type="ORF">C7400_105149</name>
</gene>
<evidence type="ECO:0000313" key="2">
    <source>
        <dbReference type="EMBL" id="PXX18087.1"/>
    </source>
</evidence>
<feature type="compositionally biased region" description="Acidic residues" evidence="1">
    <location>
        <begin position="76"/>
        <end position="85"/>
    </location>
</feature>
<name>A0ABX5MVS8_9BURK</name>
<sequence>MKPVVLVGHRHSCPLHGPGTVTTGAAEANINGRAVARVTDRISCGATIITGATNCEVEGHPVARRGDHTDHGGVLEEGDENWMVE</sequence>
<evidence type="ECO:0000313" key="3">
    <source>
        <dbReference type="Proteomes" id="UP000247515"/>
    </source>
</evidence>
<accession>A0ABX5MVS8</accession>
<dbReference type="EMBL" id="QJJV01000005">
    <property type="protein sequence ID" value="PXX18087.1"/>
    <property type="molecule type" value="Genomic_DNA"/>
</dbReference>
<reference evidence="2 3" key="1">
    <citation type="submission" date="2018-05" db="EMBL/GenBank/DDBJ databases">
        <title>Genomic Encyclopedia of Type Strains, Phase IV (KMG-V): Genome sequencing to study the core and pangenomes of soil and plant-associated prokaryotes.</title>
        <authorList>
            <person name="Whitman W."/>
        </authorList>
    </citation>
    <scope>NUCLEOTIDE SEQUENCE [LARGE SCALE GENOMIC DNA]</scope>
    <source>
        <strain evidence="2 3">SIr-6563</strain>
    </source>
</reference>
<dbReference type="Proteomes" id="UP000247515">
    <property type="component" value="Unassembled WGS sequence"/>
</dbReference>
<organism evidence="2 3">
    <name type="scientific">Paraburkholderia tropica</name>
    <dbReference type="NCBI Taxonomy" id="92647"/>
    <lineage>
        <taxon>Bacteria</taxon>
        <taxon>Pseudomonadati</taxon>
        <taxon>Pseudomonadota</taxon>
        <taxon>Betaproteobacteria</taxon>
        <taxon>Burkholderiales</taxon>
        <taxon>Burkholderiaceae</taxon>
        <taxon>Paraburkholderia</taxon>
    </lineage>
</organism>
<comment type="caution">
    <text evidence="2">The sequence shown here is derived from an EMBL/GenBank/DDBJ whole genome shotgun (WGS) entry which is preliminary data.</text>
</comment>
<evidence type="ECO:0000256" key="1">
    <source>
        <dbReference type="SAM" id="MobiDB-lite"/>
    </source>
</evidence>
<dbReference type="CDD" id="cd14743">
    <property type="entry name" value="PAAR_CT_1"/>
    <property type="match status" value="1"/>
</dbReference>
<dbReference type="GeneID" id="61307741"/>
<dbReference type="InterPro" id="IPR008727">
    <property type="entry name" value="PAAR_motif"/>
</dbReference>
<dbReference type="Gene3D" id="2.60.200.60">
    <property type="match status" value="1"/>
</dbReference>